<comment type="caution">
    <text evidence="11">The sequence shown here is derived from an EMBL/GenBank/DDBJ whole genome shotgun (WGS) entry which is preliminary data.</text>
</comment>
<accession>A0AAD9VI52</accession>
<evidence type="ECO:0000256" key="7">
    <source>
        <dbReference type="ARBA" id="ARBA00023157"/>
    </source>
</evidence>
<evidence type="ECO:0000256" key="5">
    <source>
        <dbReference type="ARBA" id="ARBA00022690"/>
    </source>
</evidence>
<feature type="signal peptide" evidence="9">
    <location>
        <begin position="1"/>
        <end position="21"/>
    </location>
</feature>
<comment type="similarity">
    <text evidence="3">Belongs to the venom Kunitz-type family. Sea anemone type 2 potassium channel toxin subfamily.</text>
</comment>
<evidence type="ECO:0000313" key="11">
    <source>
        <dbReference type="EMBL" id="KAK2574595.1"/>
    </source>
</evidence>
<evidence type="ECO:0000256" key="3">
    <source>
        <dbReference type="ARBA" id="ARBA00007226"/>
    </source>
</evidence>
<dbReference type="InterPro" id="IPR002223">
    <property type="entry name" value="Kunitz_BPTI"/>
</dbReference>
<evidence type="ECO:0000256" key="2">
    <source>
        <dbReference type="ARBA" id="ARBA00004613"/>
    </source>
</evidence>
<evidence type="ECO:0000256" key="9">
    <source>
        <dbReference type="SAM" id="SignalP"/>
    </source>
</evidence>
<dbReference type="PROSITE" id="PS00280">
    <property type="entry name" value="BPTI_KUNITZ_1"/>
    <property type="match status" value="1"/>
</dbReference>
<dbReference type="Gene3D" id="4.10.410.10">
    <property type="entry name" value="Pancreatic trypsin inhibitor Kunitz domain"/>
    <property type="match status" value="1"/>
</dbReference>
<dbReference type="InterPro" id="IPR020901">
    <property type="entry name" value="Prtase_inh_Kunz-CS"/>
</dbReference>
<dbReference type="Proteomes" id="UP001249851">
    <property type="component" value="Unassembled WGS sequence"/>
</dbReference>
<dbReference type="GO" id="GO:0008200">
    <property type="term" value="F:ion channel inhibitor activity"/>
    <property type="evidence" value="ECO:0007669"/>
    <property type="project" value="UniProtKB-ARBA"/>
</dbReference>
<dbReference type="InterPro" id="IPR050098">
    <property type="entry name" value="TFPI/VKTCI-like"/>
</dbReference>
<dbReference type="SMART" id="SM00131">
    <property type="entry name" value="KU"/>
    <property type="match status" value="1"/>
</dbReference>
<dbReference type="PANTHER" id="PTHR10083:SF328">
    <property type="entry name" value="TISSUE FACTOR PATHWAY INHIBITOR"/>
    <property type="match status" value="1"/>
</dbReference>
<dbReference type="InterPro" id="IPR036880">
    <property type="entry name" value="Kunitz_BPTI_sf"/>
</dbReference>
<dbReference type="PANTHER" id="PTHR10083">
    <property type="entry name" value="KUNITZ-TYPE PROTEASE INHIBITOR-RELATED"/>
    <property type="match status" value="1"/>
</dbReference>
<keyword evidence="7" id="KW-1015">Disulfide bond</keyword>
<evidence type="ECO:0000256" key="1">
    <source>
        <dbReference type="ARBA" id="ARBA00004532"/>
    </source>
</evidence>
<organism evidence="11 12">
    <name type="scientific">Acropora cervicornis</name>
    <name type="common">Staghorn coral</name>
    <dbReference type="NCBI Taxonomy" id="6130"/>
    <lineage>
        <taxon>Eukaryota</taxon>
        <taxon>Metazoa</taxon>
        <taxon>Cnidaria</taxon>
        <taxon>Anthozoa</taxon>
        <taxon>Hexacorallia</taxon>
        <taxon>Scleractinia</taxon>
        <taxon>Astrocoeniina</taxon>
        <taxon>Acroporidae</taxon>
        <taxon>Acropora</taxon>
    </lineage>
</organism>
<comment type="subcellular location">
    <subcellularLocation>
        <location evidence="1">Nematocyst</location>
    </subcellularLocation>
    <subcellularLocation>
        <location evidence="2">Secreted</location>
    </subcellularLocation>
</comment>
<protein>
    <submittedName>
        <fullName evidence="11">Kunitz-type serine protease inhibitor bitisilin-2</fullName>
    </submittedName>
</protein>
<dbReference type="GO" id="GO:0042151">
    <property type="term" value="C:nematocyst"/>
    <property type="evidence" value="ECO:0007669"/>
    <property type="project" value="UniProtKB-SubCell"/>
</dbReference>
<feature type="chain" id="PRO_5041962357" evidence="9">
    <location>
        <begin position="22"/>
        <end position="79"/>
    </location>
</feature>
<keyword evidence="9" id="KW-0732">Signal</keyword>
<reference evidence="11" key="1">
    <citation type="journal article" date="2023" name="G3 (Bethesda)">
        <title>Whole genome assembly and annotation of the endangered Caribbean coral Acropora cervicornis.</title>
        <authorList>
            <person name="Selwyn J.D."/>
            <person name="Vollmer S.V."/>
        </authorList>
    </citation>
    <scope>NUCLEOTIDE SEQUENCE</scope>
    <source>
        <strain evidence="11">K2</strain>
    </source>
</reference>
<dbReference type="PROSITE" id="PS50279">
    <property type="entry name" value="BPTI_KUNITZ_2"/>
    <property type="match status" value="1"/>
</dbReference>
<keyword evidence="6 11" id="KW-0722">Serine protease inhibitor</keyword>
<sequence>MNLLAHPLLMLFLITFSCGFAEMRPDFCNLEADSGRCMAYFPRFYFNQSDSKCEQFIYGGCEGNGNNFETIEDCQSTCG</sequence>
<dbReference type="Pfam" id="PF00014">
    <property type="entry name" value="Kunitz_BPTI"/>
    <property type="match status" value="1"/>
</dbReference>
<dbReference type="FunFam" id="4.10.410.10:FF:000021">
    <property type="entry name" value="Serine protease inhibitor, putative"/>
    <property type="match status" value="1"/>
</dbReference>
<dbReference type="GO" id="GO:0004867">
    <property type="term" value="F:serine-type endopeptidase inhibitor activity"/>
    <property type="evidence" value="ECO:0007669"/>
    <property type="project" value="UniProtKB-KW"/>
</dbReference>
<keyword evidence="12" id="KW-1185">Reference proteome</keyword>
<dbReference type="AlphaFoldDB" id="A0AAD9VI52"/>
<gene>
    <name evidence="11" type="ORF">P5673_000785</name>
</gene>
<dbReference type="PRINTS" id="PR00759">
    <property type="entry name" value="BASICPTASE"/>
</dbReference>
<keyword evidence="8" id="KW-0166">Nematocyst</keyword>
<name>A0AAD9VI52_ACRCE</name>
<proteinExistence type="inferred from homology"/>
<dbReference type="GO" id="GO:0005615">
    <property type="term" value="C:extracellular space"/>
    <property type="evidence" value="ECO:0007669"/>
    <property type="project" value="TreeGrafter"/>
</dbReference>
<keyword evidence="4" id="KW-0964">Secreted</keyword>
<evidence type="ECO:0000256" key="6">
    <source>
        <dbReference type="ARBA" id="ARBA00022900"/>
    </source>
</evidence>
<feature type="domain" description="BPTI/Kunitz inhibitor" evidence="10">
    <location>
        <begin position="28"/>
        <end position="78"/>
    </location>
</feature>
<reference evidence="11" key="2">
    <citation type="journal article" date="2023" name="Science">
        <title>Genomic signatures of disease resistance in endangered staghorn corals.</title>
        <authorList>
            <person name="Vollmer S.V."/>
            <person name="Selwyn J.D."/>
            <person name="Despard B.A."/>
            <person name="Roesel C.L."/>
        </authorList>
    </citation>
    <scope>NUCLEOTIDE SEQUENCE</scope>
    <source>
        <strain evidence="11">K2</strain>
    </source>
</reference>
<evidence type="ECO:0000256" key="4">
    <source>
        <dbReference type="ARBA" id="ARBA00022525"/>
    </source>
</evidence>
<dbReference type="SUPFAM" id="SSF57362">
    <property type="entry name" value="BPTI-like"/>
    <property type="match status" value="1"/>
</dbReference>
<evidence type="ECO:0000259" key="10">
    <source>
        <dbReference type="PROSITE" id="PS50279"/>
    </source>
</evidence>
<evidence type="ECO:0000313" key="12">
    <source>
        <dbReference type="Proteomes" id="UP001249851"/>
    </source>
</evidence>
<dbReference type="EMBL" id="JARQWQ010000001">
    <property type="protein sequence ID" value="KAK2574595.1"/>
    <property type="molecule type" value="Genomic_DNA"/>
</dbReference>
<keyword evidence="5 11" id="KW-0646">Protease inhibitor</keyword>
<evidence type="ECO:0000256" key="8">
    <source>
        <dbReference type="ARBA" id="ARBA00023331"/>
    </source>
</evidence>